<name>A0A2P4UQ53_9ACTN</name>
<evidence type="ECO:0000313" key="3">
    <source>
        <dbReference type="EMBL" id="POM27172.1"/>
    </source>
</evidence>
<reference evidence="3 4" key="1">
    <citation type="journal article" date="2017" name="Chemistry">
        <title>Isolation, Biosynthesis and Chemical Modifications of Rubterolones A-F: Rare Tropolone Alkaloids from Actinomadura sp. 5-2.</title>
        <authorList>
            <person name="Guo H."/>
            <person name="Benndorf R."/>
            <person name="Leichnitz D."/>
            <person name="Klassen J.L."/>
            <person name="Vollmers J."/>
            <person name="Gorls H."/>
            <person name="Steinacker M."/>
            <person name="Weigel C."/>
            <person name="Dahse H.M."/>
            <person name="Kaster A.K."/>
            <person name="de Beer Z.W."/>
            <person name="Poulsen M."/>
            <person name="Beemelmanns C."/>
        </authorList>
    </citation>
    <scope>NUCLEOTIDE SEQUENCE [LARGE SCALE GENOMIC DNA]</scope>
    <source>
        <strain evidence="3 4">5-2</strain>
    </source>
</reference>
<evidence type="ECO:0000256" key="2">
    <source>
        <dbReference type="SAM" id="Phobius"/>
    </source>
</evidence>
<feature type="compositionally biased region" description="Basic and acidic residues" evidence="1">
    <location>
        <begin position="517"/>
        <end position="535"/>
    </location>
</feature>
<keyword evidence="2" id="KW-0472">Membrane</keyword>
<dbReference type="EMBL" id="MTBP01000001">
    <property type="protein sequence ID" value="POM27172.1"/>
    <property type="molecule type" value="Genomic_DNA"/>
</dbReference>
<evidence type="ECO:0000256" key="1">
    <source>
        <dbReference type="SAM" id="MobiDB-lite"/>
    </source>
</evidence>
<keyword evidence="2" id="KW-0812">Transmembrane</keyword>
<protein>
    <submittedName>
        <fullName evidence="3">Uncharacterized protein</fullName>
    </submittedName>
</protein>
<dbReference type="AlphaFoldDB" id="A0A2P4UQ53"/>
<keyword evidence="2" id="KW-1133">Transmembrane helix</keyword>
<comment type="caution">
    <text evidence="3">The sequence shown here is derived from an EMBL/GenBank/DDBJ whole genome shotgun (WGS) entry which is preliminary data.</text>
</comment>
<organism evidence="3 4">
    <name type="scientific">Actinomadura rubteroloni</name>
    <dbReference type="NCBI Taxonomy" id="1926885"/>
    <lineage>
        <taxon>Bacteria</taxon>
        <taxon>Bacillati</taxon>
        <taxon>Actinomycetota</taxon>
        <taxon>Actinomycetes</taxon>
        <taxon>Streptosporangiales</taxon>
        <taxon>Thermomonosporaceae</taxon>
        <taxon>Actinomadura</taxon>
    </lineage>
</organism>
<dbReference type="Proteomes" id="UP000242367">
    <property type="component" value="Unassembled WGS sequence"/>
</dbReference>
<gene>
    <name evidence="3" type="ORF">BTM25_15830</name>
</gene>
<keyword evidence="4" id="KW-1185">Reference proteome</keyword>
<accession>A0A2P4UQ53</accession>
<evidence type="ECO:0000313" key="4">
    <source>
        <dbReference type="Proteomes" id="UP000242367"/>
    </source>
</evidence>
<dbReference type="RefSeq" id="WP_103562027.1">
    <property type="nucleotide sequence ID" value="NZ_MTBP01000001.1"/>
</dbReference>
<sequence length="576" mass="61079">MPENPPVRVDVEWALWGRSPETGRDGVLACSAGRLGPENFAEIVGRYDTGTPDELPQVTVAWAGAGDRSYLTLARQEWSAEEDRYGRRTATVRLFCVPYAALGGTPVSYEELHARFAGVPLPPDGSAPLSVELAGLRPEELGVRVTDQARATAALLLTGTPVCVIPDAVLSLGTRLRFLDTVAALLPYGMRTSLSASTWTSGTARHRIRLSFSGAGPSGFHTVVLNGATPPPFGKAAAGYLDMLREASDLTSVIGALAGSTGPLTFRDGADEALLRLEHAVHGRPADVAATLAACADAIDRRRWGVLRERLPRLSRQALMTWGPEARDLHREVVETRGLLSARSLPSDVRADLHDAVLLLAYGPALTRADVARILDAAGEPSADLVAAIVRHAAVDLDVALLLGDRPGGGGVREIVRRADAAELVAWVAAHPDAHAQVDRVLAEVLSRRRSDAGAVQAALRAHAYLADAVAVRHAGDHRAQVGVLRDLLSAAYGRPSLTDEQRREVLEHPAAASHPALREAAEPPNDEPARHETPAVDEPSPGLTTTELAISCTVAAVLGLAILGVVGLLIWWVFS</sequence>
<feature type="region of interest" description="Disordered" evidence="1">
    <location>
        <begin position="511"/>
        <end position="543"/>
    </location>
</feature>
<proteinExistence type="predicted"/>
<feature type="transmembrane region" description="Helical" evidence="2">
    <location>
        <begin position="549"/>
        <end position="575"/>
    </location>
</feature>